<feature type="repeat" description="WD" evidence="3">
    <location>
        <begin position="386"/>
        <end position="417"/>
    </location>
</feature>
<dbReference type="SMART" id="SM00320">
    <property type="entry name" value="WD40"/>
    <property type="match status" value="6"/>
</dbReference>
<keyword evidence="5" id="KW-0812">Transmembrane</keyword>
<reference evidence="6 7" key="1">
    <citation type="submission" date="2021-01" db="EMBL/GenBank/DDBJ databases">
        <title>Whole genome shotgun sequence of Actinoplanes couchii NBRC 106145.</title>
        <authorList>
            <person name="Komaki H."/>
            <person name="Tamura T."/>
        </authorList>
    </citation>
    <scope>NUCLEOTIDE SEQUENCE [LARGE SCALE GENOMIC DNA]</scope>
    <source>
        <strain evidence="6 7">NBRC 106145</strain>
    </source>
</reference>
<evidence type="ECO:0000256" key="3">
    <source>
        <dbReference type="PROSITE-ProRule" id="PRU00221"/>
    </source>
</evidence>
<dbReference type="RefSeq" id="WP_203804375.1">
    <property type="nucleotide sequence ID" value="NZ_BAAAQE010000093.1"/>
</dbReference>
<dbReference type="InterPro" id="IPR020472">
    <property type="entry name" value="WD40_PAC1"/>
</dbReference>
<dbReference type="SUPFAM" id="SSF50998">
    <property type="entry name" value="Quinoprotein alcohol dehydrogenase-like"/>
    <property type="match status" value="1"/>
</dbReference>
<feature type="repeat" description="WD" evidence="3">
    <location>
        <begin position="181"/>
        <end position="217"/>
    </location>
</feature>
<keyword evidence="5" id="KW-0472">Membrane</keyword>
<proteinExistence type="predicted"/>
<keyword evidence="7" id="KW-1185">Reference proteome</keyword>
<evidence type="ECO:0000256" key="1">
    <source>
        <dbReference type="ARBA" id="ARBA00022574"/>
    </source>
</evidence>
<evidence type="ECO:0008006" key="8">
    <source>
        <dbReference type="Google" id="ProtNLM"/>
    </source>
</evidence>
<evidence type="ECO:0000256" key="4">
    <source>
        <dbReference type="SAM" id="MobiDB-lite"/>
    </source>
</evidence>
<feature type="repeat" description="WD" evidence="3">
    <location>
        <begin position="222"/>
        <end position="263"/>
    </location>
</feature>
<dbReference type="InterPro" id="IPR015943">
    <property type="entry name" value="WD40/YVTN_repeat-like_dom_sf"/>
</dbReference>
<dbReference type="PANTHER" id="PTHR22847">
    <property type="entry name" value="WD40 REPEAT PROTEIN"/>
    <property type="match status" value="1"/>
</dbReference>
<dbReference type="InterPro" id="IPR019775">
    <property type="entry name" value="WD40_repeat_CS"/>
</dbReference>
<comment type="caution">
    <text evidence="6">The sequence shown here is derived from an EMBL/GenBank/DDBJ whole genome shotgun (WGS) entry which is preliminary data.</text>
</comment>
<dbReference type="PROSITE" id="PS00678">
    <property type="entry name" value="WD_REPEATS_1"/>
    <property type="match status" value="4"/>
</dbReference>
<dbReference type="InterPro" id="IPR001680">
    <property type="entry name" value="WD40_rpt"/>
</dbReference>
<feature type="transmembrane region" description="Helical" evidence="5">
    <location>
        <begin position="101"/>
        <end position="123"/>
    </location>
</feature>
<gene>
    <name evidence="6" type="ORF">Aco03nite_073370</name>
</gene>
<dbReference type="Proteomes" id="UP000612282">
    <property type="component" value="Unassembled WGS sequence"/>
</dbReference>
<protein>
    <recommendedName>
        <fullName evidence="8">WD-40 repeat protein</fullName>
    </recommendedName>
</protein>
<dbReference type="Gene3D" id="2.130.10.10">
    <property type="entry name" value="YVTN repeat-like/Quinoprotein amine dehydrogenase"/>
    <property type="match status" value="2"/>
</dbReference>
<accession>A0ABQ3XKB5</accession>
<evidence type="ECO:0000256" key="5">
    <source>
        <dbReference type="SAM" id="Phobius"/>
    </source>
</evidence>
<keyword evidence="1 3" id="KW-0853">WD repeat</keyword>
<dbReference type="PROSITE" id="PS50294">
    <property type="entry name" value="WD_REPEATS_REGION"/>
    <property type="match status" value="6"/>
</dbReference>
<organism evidence="6 7">
    <name type="scientific">Actinoplanes couchii</name>
    <dbReference type="NCBI Taxonomy" id="403638"/>
    <lineage>
        <taxon>Bacteria</taxon>
        <taxon>Bacillati</taxon>
        <taxon>Actinomycetota</taxon>
        <taxon>Actinomycetes</taxon>
        <taxon>Micromonosporales</taxon>
        <taxon>Micromonosporaceae</taxon>
        <taxon>Actinoplanes</taxon>
    </lineage>
</organism>
<dbReference type="PROSITE" id="PS50082">
    <property type="entry name" value="WD_REPEATS_2"/>
    <property type="match status" value="6"/>
</dbReference>
<name>A0ABQ3XKB5_9ACTN</name>
<dbReference type="Pfam" id="PF00400">
    <property type="entry name" value="WD40"/>
    <property type="match status" value="6"/>
</dbReference>
<dbReference type="PANTHER" id="PTHR22847:SF637">
    <property type="entry name" value="WD REPEAT DOMAIN 5B"/>
    <property type="match status" value="1"/>
</dbReference>
<feature type="repeat" description="WD" evidence="3">
    <location>
        <begin position="304"/>
        <end position="345"/>
    </location>
</feature>
<dbReference type="EMBL" id="BOMG01000092">
    <property type="protein sequence ID" value="GID58933.1"/>
    <property type="molecule type" value="Genomic_DNA"/>
</dbReference>
<feature type="repeat" description="WD" evidence="3">
    <location>
        <begin position="263"/>
        <end position="304"/>
    </location>
</feature>
<dbReference type="CDD" id="cd00200">
    <property type="entry name" value="WD40"/>
    <property type="match status" value="1"/>
</dbReference>
<dbReference type="InterPro" id="IPR011047">
    <property type="entry name" value="Quinoprotein_ADH-like_sf"/>
</dbReference>
<keyword evidence="5" id="KW-1133">Transmembrane helix</keyword>
<sequence length="468" mass="49145">MTIRDDLPIELTAEERRILRLAEIGAVAGMALNPAASLAQARARIAQLSAPTPTRSAVVTGCSQHLADKDPARSRMFIDLAPTAAKCAEQFGRKSGRRLDWALAGLLTVVLVAASAAALRWPIAGDQVSRSKQLAAQSKGLRSTNPVVADLLAVQAYRTSQTDEAAESLSSATDQPITRYLTGSPKPVRALAISPDGRLVAGAGFDETVRVWDLATGGSRPLTNHTGQVNAVAYSPDGKHLASGSSDGGIRMWDLATGSIRASFGSNGPVYAVAYSPDGRQLASTSNDGGIRIWDLATGSIRASFGSNDQVHAVAYSPDGRQLASSSSDGGIWIWDLATGESRMLSTCTGQVHAVSYSPDGKRIAIPSSGGGIRIWDLATGESRPLSTYTDQVYALAYSPDNRQLASAGADGTVRFWAVAAGMIPSATTAREKARLICDRVGRDFTPDERARYLPGTDSSLSACPATE</sequence>
<dbReference type="PRINTS" id="PR00320">
    <property type="entry name" value="GPROTEINBRPT"/>
</dbReference>
<feature type="repeat" description="WD" evidence="3">
    <location>
        <begin position="345"/>
        <end position="386"/>
    </location>
</feature>
<evidence type="ECO:0000313" key="6">
    <source>
        <dbReference type="EMBL" id="GID58933.1"/>
    </source>
</evidence>
<keyword evidence="2" id="KW-0677">Repeat</keyword>
<evidence type="ECO:0000256" key="2">
    <source>
        <dbReference type="ARBA" id="ARBA00022737"/>
    </source>
</evidence>
<evidence type="ECO:0000313" key="7">
    <source>
        <dbReference type="Proteomes" id="UP000612282"/>
    </source>
</evidence>
<feature type="region of interest" description="Disordered" evidence="4">
    <location>
        <begin position="449"/>
        <end position="468"/>
    </location>
</feature>